<evidence type="ECO:0000256" key="1">
    <source>
        <dbReference type="ARBA" id="ARBA00023277"/>
    </source>
</evidence>
<reference evidence="3 4" key="1">
    <citation type="submission" date="2015-07" db="EMBL/GenBank/DDBJ databases">
        <authorList>
            <person name="Noorani M."/>
        </authorList>
    </citation>
    <scope>NUCLEOTIDE SEQUENCE [LARGE SCALE GENOMIC DNA]</scope>
    <source>
        <strain evidence="3 4">CECT 7802</strain>
    </source>
</reference>
<dbReference type="Proteomes" id="UP000049222">
    <property type="component" value="Unassembled WGS sequence"/>
</dbReference>
<dbReference type="PANTHER" id="PTHR30605:SF0">
    <property type="entry name" value="ANHYDRO-N-ACETYLMURAMIC ACID KINASE"/>
    <property type="match status" value="1"/>
</dbReference>
<name>A0A0M6YKV5_9RHOB</name>
<keyword evidence="3" id="KW-0418">Kinase</keyword>
<dbReference type="EMBL" id="CXSU01000012">
    <property type="protein sequence ID" value="CTQ50991.1"/>
    <property type="molecule type" value="Genomic_DNA"/>
</dbReference>
<evidence type="ECO:0000256" key="2">
    <source>
        <dbReference type="SAM" id="MobiDB-lite"/>
    </source>
</evidence>
<keyword evidence="1" id="KW-0119">Carbohydrate metabolism</keyword>
<dbReference type="EC" id="2.7.1.170" evidence="3"/>
<dbReference type="SUPFAM" id="SSF53067">
    <property type="entry name" value="Actin-like ATPase domain"/>
    <property type="match status" value="1"/>
</dbReference>
<proteinExistence type="predicted"/>
<dbReference type="GO" id="GO:0009254">
    <property type="term" value="P:peptidoglycan turnover"/>
    <property type="evidence" value="ECO:0007669"/>
    <property type="project" value="InterPro"/>
</dbReference>
<organism evidence="3 4">
    <name type="scientific">Jannaschia donghaensis</name>
    <dbReference type="NCBI Taxonomy" id="420998"/>
    <lineage>
        <taxon>Bacteria</taxon>
        <taxon>Pseudomonadati</taxon>
        <taxon>Pseudomonadota</taxon>
        <taxon>Alphaproteobacteria</taxon>
        <taxon>Rhodobacterales</taxon>
        <taxon>Roseobacteraceae</taxon>
        <taxon>Jannaschia</taxon>
    </lineage>
</organism>
<dbReference type="Pfam" id="PF03702">
    <property type="entry name" value="AnmK"/>
    <property type="match status" value="1"/>
</dbReference>
<protein>
    <submittedName>
        <fullName evidence="3">Anhydro-N-acetylmuramic acid kinase</fullName>
        <ecNumber evidence="3">2.7.1.170</ecNumber>
    </submittedName>
</protein>
<dbReference type="NCBIfam" id="NF007141">
    <property type="entry name" value="PRK09585.1-5"/>
    <property type="match status" value="1"/>
</dbReference>
<dbReference type="STRING" id="420998.JDO7802_03025"/>
<evidence type="ECO:0000313" key="3">
    <source>
        <dbReference type="EMBL" id="CTQ50991.1"/>
    </source>
</evidence>
<dbReference type="GO" id="GO:0016773">
    <property type="term" value="F:phosphotransferase activity, alcohol group as acceptor"/>
    <property type="evidence" value="ECO:0007669"/>
    <property type="project" value="InterPro"/>
</dbReference>
<dbReference type="InterPro" id="IPR043129">
    <property type="entry name" value="ATPase_NBD"/>
</dbReference>
<dbReference type="InterPro" id="IPR005338">
    <property type="entry name" value="Anhydro_N_Ac-Mur_kinase"/>
</dbReference>
<dbReference type="Gene3D" id="3.30.420.40">
    <property type="match status" value="2"/>
</dbReference>
<evidence type="ECO:0000313" key="4">
    <source>
        <dbReference type="Proteomes" id="UP000049222"/>
    </source>
</evidence>
<feature type="compositionally biased region" description="Basic and acidic residues" evidence="2">
    <location>
        <begin position="370"/>
        <end position="381"/>
    </location>
</feature>
<keyword evidence="4" id="KW-1185">Reference proteome</keyword>
<dbReference type="RefSeq" id="WP_055086748.1">
    <property type="nucleotide sequence ID" value="NZ_CXSU01000012.1"/>
</dbReference>
<dbReference type="PANTHER" id="PTHR30605">
    <property type="entry name" value="ANHYDRO-N-ACETYLMURAMIC ACID KINASE"/>
    <property type="match status" value="1"/>
</dbReference>
<dbReference type="GO" id="GO:0005524">
    <property type="term" value="F:ATP binding"/>
    <property type="evidence" value="ECO:0007669"/>
    <property type="project" value="InterPro"/>
</dbReference>
<sequence>MEPIHALGAMSGTSMDGVDAAELWTDGQVIHRFGQSAYHPYSDADRAVIARAMGQWQGDPDVAAAAEVVEMAHARLLSKFDAAVVGFHGQTLAHDPDNRRTHQAGDGALLAEVLQTPVVWDFRTADVHLGGEGAPLAPAYHHACARFIGATGPVAFLNLGGVGNLTWVDPSKEMDETGALLAFDTGPANAPINDLCVDWLGQPFDRDGALAREGTADGDLVVQFMRHAYFHRMPPKSLDRDAFRRAGAAIDALPPSHAAATWVAVIAASVAQGLDHCPTMPTRLLVTGGGRLNPAIMDALSVLPTVVEPVEAAGLDGDMLEAQAFAFLAVRVLRGLPTSFPGTTGVSACVGGGEVSRPEGRLDSLPNTARHTDTRRVTKAR</sequence>
<dbReference type="AlphaFoldDB" id="A0A0M6YKV5"/>
<accession>A0A0M6YKV5</accession>
<keyword evidence="3" id="KW-0808">Transferase</keyword>
<gene>
    <name evidence="3" type="primary">anmK</name>
    <name evidence="3" type="ORF">JDO7802_03025</name>
</gene>
<dbReference type="GO" id="GO:0006040">
    <property type="term" value="P:amino sugar metabolic process"/>
    <property type="evidence" value="ECO:0007669"/>
    <property type="project" value="InterPro"/>
</dbReference>
<feature type="region of interest" description="Disordered" evidence="2">
    <location>
        <begin position="351"/>
        <end position="381"/>
    </location>
</feature>
<dbReference type="GO" id="GO:0016301">
    <property type="term" value="F:kinase activity"/>
    <property type="evidence" value="ECO:0007669"/>
    <property type="project" value="UniProtKB-KW"/>
</dbReference>
<dbReference type="OrthoDB" id="9763949at2"/>